<dbReference type="EMBL" id="JAVFWL010000001">
    <property type="protein sequence ID" value="KAK6728535.1"/>
    <property type="molecule type" value="Genomic_DNA"/>
</dbReference>
<organism evidence="1 2">
    <name type="scientific">Necator americanus</name>
    <name type="common">Human hookworm</name>
    <dbReference type="NCBI Taxonomy" id="51031"/>
    <lineage>
        <taxon>Eukaryota</taxon>
        <taxon>Metazoa</taxon>
        <taxon>Ecdysozoa</taxon>
        <taxon>Nematoda</taxon>
        <taxon>Chromadorea</taxon>
        <taxon>Rhabditida</taxon>
        <taxon>Rhabditina</taxon>
        <taxon>Rhabditomorpha</taxon>
        <taxon>Strongyloidea</taxon>
        <taxon>Ancylostomatidae</taxon>
        <taxon>Bunostominae</taxon>
        <taxon>Necator</taxon>
    </lineage>
</organism>
<proteinExistence type="predicted"/>
<sequence>MCPGGFNQEKRLRRKLRRQLKQDRDNEWMSRAVELEKAWESLCSTKTTLLNRLAPSAPELEHGHRTTYAVNEEPPTESEVLLCIQKMKNGKE</sequence>
<accession>A0ABR1BTG7</accession>
<evidence type="ECO:0000313" key="1">
    <source>
        <dbReference type="EMBL" id="KAK6728535.1"/>
    </source>
</evidence>
<gene>
    <name evidence="1" type="primary">Necator_chrI.g2023</name>
    <name evidence="1" type="ORF">RB195_005897</name>
</gene>
<protein>
    <submittedName>
        <fullName evidence="1">Uncharacterized protein</fullName>
    </submittedName>
</protein>
<evidence type="ECO:0000313" key="2">
    <source>
        <dbReference type="Proteomes" id="UP001303046"/>
    </source>
</evidence>
<keyword evidence="2" id="KW-1185">Reference proteome</keyword>
<reference evidence="1 2" key="1">
    <citation type="submission" date="2023-08" db="EMBL/GenBank/DDBJ databases">
        <title>A Necator americanus chromosomal reference genome.</title>
        <authorList>
            <person name="Ilik V."/>
            <person name="Petrzelkova K.J."/>
            <person name="Pardy F."/>
            <person name="Fuh T."/>
            <person name="Niatou-Singa F.S."/>
            <person name="Gouil Q."/>
            <person name="Baker L."/>
            <person name="Ritchie M.E."/>
            <person name="Jex A.R."/>
            <person name="Gazzola D."/>
            <person name="Li H."/>
            <person name="Toshio Fujiwara R."/>
            <person name="Zhan B."/>
            <person name="Aroian R.V."/>
            <person name="Pafco B."/>
            <person name="Schwarz E.M."/>
        </authorList>
    </citation>
    <scope>NUCLEOTIDE SEQUENCE [LARGE SCALE GENOMIC DNA]</scope>
    <source>
        <strain evidence="1 2">Aroian</strain>
        <tissue evidence="1">Whole animal</tissue>
    </source>
</reference>
<name>A0ABR1BTG7_NECAM</name>
<comment type="caution">
    <text evidence="1">The sequence shown here is derived from an EMBL/GenBank/DDBJ whole genome shotgun (WGS) entry which is preliminary data.</text>
</comment>
<dbReference type="Proteomes" id="UP001303046">
    <property type="component" value="Unassembled WGS sequence"/>
</dbReference>